<name>A0ABV2GE38_9BACL</name>
<keyword evidence="1" id="KW-0175">Coiled coil</keyword>
<feature type="transmembrane region" description="Helical" evidence="2">
    <location>
        <begin position="452"/>
        <end position="468"/>
    </location>
</feature>
<dbReference type="InterPro" id="IPR027417">
    <property type="entry name" value="P-loop_NTPase"/>
</dbReference>
<feature type="coiled-coil region" evidence="1">
    <location>
        <begin position="649"/>
        <end position="774"/>
    </location>
</feature>
<evidence type="ECO:0000256" key="2">
    <source>
        <dbReference type="SAM" id="Phobius"/>
    </source>
</evidence>
<dbReference type="InterPro" id="IPR038734">
    <property type="entry name" value="YhaN_AAA"/>
</dbReference>
<dbReference type="Pfam" id="PF13514">
    <property type="entry name" value="AAA_27"/>
    <property type="match status" value="1"/>
</dbReference>
<evidence type="ECO:0000256" key="1">
    <source>
        <dbReference type="SAM" id="Coils"/>
    </source>
</evidence>
<evidence type="ECO:0000313" key="5">
    <source>
        <dbReference type="Proteomes" id="UP001549099"/>
    </source>
</evidence>
<organism evidence="4 5">
    <name type="scientific">Bhargavaea ullalensis</name>
    <dbReference type="NCBI Taxonomy" id="1265685"/>
    <lineage>
        <taxon>Bacteria</taxon>
        <taxon>Bacillati</taxon>
        <taxon>Bacillota</taxon>
        <taxon>Bacilli</taxon>
        <taxon>Bacillales</taxon>
        <taxon>Caryophanaceae</taxon>
        <taxon>Bhargavaea</taxon>
    </lineage>
</organism>
<reference evidence="4 5" key="1">
    <citation type="submission" date="2024-06" db="EMBL/GenBank/DDBJ databases">
        <title>Genomic Encyclopedia of Type Strains, Phase IV (KMG-IV): sequencing the most valuable type-strain genomes for metagenomic binning, comparative biology and taxonomic classification.</title>
        <authorList>
            <person name="Goeker M."/>
        </authorList>
    </citation>
    <scope>NUCLEOTIDE SEQUENCE [LARGE SCALE GENOMIC DNA]</scope>
    <source>
        <strain evidence="4 5">DSM 26128</strain>
    </source>
</reference>
<keyword evidence="5" id="KW-1185">Reference proteome</keyword>
<keyword evidence="2" id="KW-1133">Transmembrane helix</keyword>
<feature type="domain" description="YhaN AAA" evidence="3">
    <location>
        <begin position="2"/>
        <end position="201"/>
    </location>
</feature>
<feature type="coiled-coil region" evidence="1">
    <location>
        <begin position="325"/>
        <end position="352"/>
    </location>
</feature>
<dbReference type="PANTHER" id="PTHR41259">
    <property type="entry name" value="DOUBLE-STRAND BREAK REPAIR RAD50 ATPASE, PUTATIVE-RELATED"/>
    <property type="match status" value="1"/>
</dbReference>
<dbReference type="PANTHER" id="PTHR41259:SF1">
    <property type="entry name" value="DOUBLE-STRAND BREAK REPAIR RAD50 ATPASE, PUTATIVE-RELATED"/>
    <property type="match status" value="1"/>
</dbReference>
<dbReference type="RefSeq" id="WP_354198721.1">
    <property type="nucleotide sequence ID" value="NZ_JBEPLW010000026.1"/>
</dbReference>
<evidence type="ECO:0000259" key="3">
    <source>
        <dbReference type="Pfam" id="PF13514"/>
    </source>
</evidence>
<sequence length="956" mass="108013">MMKIIKLVIYGFGKHSDVTVSLAEGINVLYGGNEAGKTTMRQFILHTLFGFPQRNADLLRYEPKAGGAYGGQLHIEDPEFGPCVIERVAGRSAGEVTVRFSDGRTGGEEALSILLRGHDRQSFESIFSFSLLQLQEIGRMNEEELGRALIASGTTGADNLAALETRMQKEAESLFKRSGRVPKMNVLVAELREMENELAQYRNKADGYAPMKERSAEARRRLDEISREMMEREERRRTLGVLRQALPLQSAKRSIGEELAQIGEAPFPQDGIRRYEAAKDRVLAAKAAISTIKERITKIQTAMPDALDEKRLTRVTSVLAEEADWHEARSTVRRAKEAIDDLEEERRNLAGRIGLGEDAAARLSDADASLQKEEELHRLTGRHQQALDKQRIVDDRVAGREAEAHRLAERAEQLAQSGPDDGEVDLAAKWPEIRRELTRAEAKKGTEQTGKTSVFLLIGLGALLSLLAVFTRQWLLLPAGLLIVAVAYLLRGRSGEGGLNSEEEKLLARFGGREEEMERLADRVRRHFAELDRLAEEEDRMRQEVGALKKEQAQAERDRSAMERELIGFVAHYGVKGLPSPSLVPEMFRLIREAQEAARRQEAEARRLEVAAGRMEDIRGRIQQILGSRVNDEMLFSRLRDVSDELLANRTARVRLHKEQDRLQEELNEQEVLHESLTEEIRRLFGEAGVEDESAYYEAAERAARRAELQKEFLSVERQLESIGGPFDGTPDETEILARLEQQEKMLRALAEERDRLMEERADIEAQMAHLLTDRAYDEQLQLFEMKKAEFRRLAREWAARKAAGNAIARTVGRMKEEKLPDAINQASRLFNRLTGGAQAGLHLNLDGRFEAESRNGVRFGIHELSQATKEQAYIALRLALAESLKAKAPFPIIMDDPFVHFDRERLGHMIELMEEWKKDHQFLYFTCHDDMCTAFTDASIIDVAGAGSGKDVLTR</sequence>
<feature type="coiled-coil region" evidence="1">
    <location>
        <begin position="184"/>
        <end position="235"/>
    </location>
</feature>
<proteinExistence type="predicted"/>
<keyword evidence="2" id="KW-0472">Membrane</keyword>
<dbReference type="Proteomes" id="UP001549099">
    <property type="component" value="Unassembled WGS sequence"/>
</dbReference>
<protein>
    <submittedName>
        <fullName evidence="4">Uncharacterized protein YhaN</fullName>
    </submittedName>
</protein>
<feature type="coiled-coil region" evidence="1">
    <location>
        <begin position="517"/>
        <end position="565"/>
    </location>
</feature>
<dbReference type="EMBL" id="JBEPLW010000026">
    <property type="protein sequence ID" value="MET3576567.1"/>
    <property type="molecule type" value="Genomic_DNA"/>
</dbReference>
<evidence type="ECO:0000313" key="4">
    <source>
        <dbReference type="EMBL" id="MET3576567.1"/>
    </source>
</evidence>
<gene>
    <name evidence="4" type="ORF">ABID49_002496</name>
</gene>
<accession>A0ABV2GE38</accession>
<keyword evidence="2" id="KW-0812">Transmembrane</keyword>
<comment type="caution">
    <text evidence="4">The sequence shown here is derived from an EMBL/GenBank/DDBJ whole genome shotgun (WGS) entry which is preliminary data.</text>
</comment>
<dbReference type="SUPFAM" id="SSF52540">
    <property type="entry name" value="P-loop containing nucleoside triphosphate hydrolases"/>
    <property type="match status" value="1"/>
</dbReference>
<dbReference type="Gene3D" id="3.40.50.300">
    <property type="entry name" value="P-loop containing nucleotide triphosphate hydrolases"/>
    <property type="match status" value="2"/>
</dbReference>